<dbReference type="EMBL" id="MCFG01000156">
    <property type="protein sequence ID" value="ORX80084.1"/>
    <property type="molecule type" value="Genomic_DNA"/>
</dbReference>
<evidence type="ECO:0000313" key="4">
    <source>
        <dbReference type="Proteomes" id="UP000193944"/>
    </source>
</evidence>
<feature type="transmembrane region" description="Helical" evidence="2">
    <location>
        <begin position="210"/>
        <end position="234"/>
    </location>
</feature>
<organism evidence="3 4">
    <name type="scientific">Anaeromyces robustus</name>
    <dbReference type="NCBI Taxonomy" id="1754192"/>
    <lineage>
        <taxon>Eukaryota</taxon>
        <taxon>Fungi</taxon>
        <taxon>Fungi incertae sedis</taxon>
        <taxon>Chytridiomycota</taxon>
        <taxon>Chytridiomycota incertae sedis</taxon>
        <taxon>Neocallimastigomycetes</taxon>
        <taxon>Neocallimastigales</taxon>
        <taxon>Neocallimastigaceae</taxon>
        <taxon>Anaeromyces</taxon>
    </lineage>
</organism>
<keyword evidence="2" id="KW-1133">Transmembrane helix</keyword>
<evidence type="ECO:0000313" key="3">
    <source>
        <dbReference type="EMBL" id="ORX80084.1"/>
    </source>
</evidence>
<comment type="caution">
    <text evidence="3">The sequence shown here is derived from an EMBL/GenBank/DDBJ whole genome shotgun (WGS) entry which is preliminary data.</text>
</comment>
<feature type="compositionally biased region" description="Polar residues" evidence="1">
    <location>
        <begin position="430"/>
        <end position="442"/>
    </location>
</feature>
<feature type="transmembrane region" description="Helical" evidence="2">
    <location>
        <begin position="122"/>
        <end position="145"/>
    </location>
</feature>
<feature type="transmembrane region" description="Helical" evidence="2">
    <location>
        <begin position="91"/>
        <end position="110"/>
    </location>
</feature>
<name>A0A1Y1X441_9FUNG</name>
<dbReference type="Proteomes" id="UP000193944">
    <property type="component" value="Unassembled WGS sequence"/>
</dbReference>
<dbReference type="AlphaFoldDB" id="A0A1Y1X441"/>
<proteinExistence type="predicted"/>
<keyword evidence="2" id="KW-0472">Membrane</keyword>
<feature type="transmembrane region" description="Helical" evidence="2">
    <location>
        <begin position="20"/>
        <end position="39"/>
    </location>
</feature>
<reference evidence="3 4" key="2">
    <citation type="submission" date="2016-08" db="EMBL/GenBank/DDBJ databases">
        <title>Pervasive Adenine N6-methylation of Active Genes in Fungi.</title>
        <authorList>
            <consortium name="DOE Joint Genome Institute"/>
            <person name="Mondo S.J."/>
            <person name="Dannebaum R.O."/>
            <person name="Kuo R.C."/>
            <person name="Labutti K."/>
            <person name="Haridas S."/>
            <person name="Kuo A."/>
            <person name="Salamov A."/>
            <person name="Ahrendt S.R."/>
            <person name="Lipzen A."/>
            <person name="Sullivan W."/>
            <person name="Andreopoulos W.B."/>
            <person name="Clum A."/>
            <person name="Lindquist E."/>
            <person name="Daum C."/>
            <person name="Ramamoorthy G.K."/>
            <person name="Gryganskyi A."/>
            <person name="Culley D."/>
            <person name="Magnuson J.K."/>
            <person name="James T.Y."/>
            <person name="O'Malley M.A."/>
            <person name="Stajich J.E."/>
            <person name="Spatafora J.W."/>
            <person name="Visel A."/>
            <person name="Grigoriev I.V."/>
        </authorList>
    </citation>
    <scope>NUCLEOTIDE SEQUENCE [LARGE SCALE GENOMIC DNA]</scope>
    <source>
        <strain evidence="3 4">S4</strain>
    </source>
</reference>
<feature type="transmembrane region" description="Helical" evidence="2">
    <location>
        <begin position="165"/>
        <end position="189"/>
    </location>
</feature>
<evidence type="ECO:0000256" key="1">
    <source>
        <dbReference type="SAM" id="MobiDB-lite"/>
    </source>
</evidence>
<sequence length="456" mass="53384">MGEKIYKDVIVSAANVIDMARFFSPLYTWFIVTYTYYVIGVKTGNNLWQHLYKICTYDLIANLIYAIEYVSKDLGYKYIEVFIYLQYLESFFYAFNEWGMVYINFIKIRSCIDILKSRIWKIFINILFFYIMGCHMLSTFFSIRLANKVNDKNMSLRKYREPEIVYVYLYVPIAIIEIYFIILIFISALKTKNDGSKDVISILLHSSLTRMLIVSLILLCIALIICFGGDLSYGDNVLLDYKIFMKRIFSRLKSSIDIIYLIDLLLIRIDLDSSTIKKQEDSLLNYVVKDKYNKFYKDKKGENETFGHDPDDPYGLKKDPVYYVPSITSSSVSRFHNNINITDNNSNNYNYNYNNNNSNNNNNNNNDDDDDDENIFINNKNVYITPVSEQSLFKQKNTPMISNIAKPYTNEMYSSTSYSNKKNRNGYKMLSSSPSNHNNYKNNGEMKFSPTYSLSD</sequence>
<keyword evidence="4" id="KW-1185">Reference proteome</keyword>
<protein>
    <submittedName>
        <fullName evidence="3">Uncharacterized protein</fullName>
    </submittedName>
</protein>
<evidence type="ECO:0000256" key="2">
    <source>
        <dbReference type="SAM" id="Phobius"/>
    </source>
</evidence>
<accession>A0A1Y1X441</accession>
<keyword evidence="2" id="KW-0812">Transmembrane</keyword>
<reference evidence="3 4" key="1">
    <citation type="submission" date="2016-08" db="EMBL/GenBank/DDBJ databases">
        <title>A Parts List for Fungal Cellulosomes Revealed by Comparative Genomics.</title>
        <authorList>
            <consortium name="DOE Joint Genome Institute"/>
            <person name="Haitjema C.H."/>
            <person name="Gilmore S.P."/>
            <person name="Henske J.K."/>
            <person name="Solomon K.V."/>
            <person name="De Groot R."/>
            <person name="Kuo A."/>
            <person name="Mondo S.J."/>
            <person name="Salamov A.A."/>
            <person name="Labutti K."/>
            <person name="Zhao Z."/>
            <person name="Chiniquy J."/>
            <person name="Barry K."/>
            <person name="Brewer H.M."/>
            <person name="Purvine S.O."/>
            <person name="Wright A.T."/>
            <person name="Boxma B."/>
            <person name="Van Alen T."/>
            <person name="Hackstein J.H."/>
            <person name="Baker S.E."/>
            <person name="Grigoriev I.V."/>
            <person name="O'Malley M.A."/>
        </authorList>
    </citation>
    <scope>NUCLEOTIDE SEQUENCE [LARGE SCALE GENOMIC DNA]</scope>
    <source>
        <strain evidence="3 4">S4</strain>
    </source>
</reference>
<feature type="region of interest" description="Disordered" evidence="1">
    <location>
        <begin position="416"/>
        <end position="456"/>
    </location>
</feature>
<gene>
    <name evidence="3" type="ORF">BCR32DRAFT_294050</name>
</gene>